<gene>
    <name evidence="1" type="ORF">FA95DRAFT_1483564</name>
</gene>
<reference evidence="1" key="1">
    <citation type="submission" date="2021-02" db="EMBL/GenBank/DDBJ databases">
        <authorList>
            <consortium name="DOE Joint Genome Institute"/>
            <person name="Ahrendt S."/>
            <person name="Looney B.P."/>
            <person name="Miyauchi S."/>
            <person name="Morin E."/>
            <person name="Drula E."/>
            <person name="Courty P.E."/>
            <person name="Chicoki N."/>
            <person name="Fauchery L."/>
            <person name="Kohler A."/>
            <person name="Kuo A."/>
            <person name="Labutti K."/>
            <person name="Pangilinan J."/>
            <person name="Lipzen A."/>
            <person name="Riley R."/>
            <person name="Andreopoulos W."/>
            <person name="He G."/>
            <person name="Johnson J."/>
            <person name="Barry K.W."/>
            <person name="Grigoriev I.V."/>
            <person name="Nagy L."/>
            <person name="Hibbett D."/>
            <person name="Henrissat B."/>
            <person name="Matheny P.B."/>
            <person name="Labbe J."/>
            <person name="Martin F."/>
        </authorList>
    </citation>
    <scope>NUCLEOTIDE SEQUENCE</scope>
    <source>
        <strain evidence="1">FP105234-sp</strain>
    </source>
</reference>
<dbReference type="Proteomes" id="UP000814033">
    <property type="component" value="Unassembled WGS sequence"/>
</dbReference>
<sequence length="2065" mass="225929">MSSSLAAQLAQGSSLNSSFLVEKTRRNPTESYLFTGREADRHDLDSIHALASNAFDKFRLLHPEAGQLKNHDALLFSDAAKSTDRTLLSGKASDDLNKALKSFLPLLGHILLEAQAGRMLEWLVRRFRIHQFNVEDVLTLFLPYHDSPHFTKMVSILHIKPNTSWAFLVAYKSAAQSLPRAALVSEMLRSPDVARFIASLLPRACKERWVYHALTAFHTGAILEFLARRKVLEDETVAFLLPAMLTPLDAVGATSETILSSYILLSALSQKSTLTPQGLEIILNAMASASGRVTSPQLLNAVVSVVSPQDVLEYLPSELNQALLSVQQQDHSSLSALSWAGTEKLIMPLATSLVGSLDDKVSSSFFNAIVANPDSLSPVLHHIASLALQGAVAESTPPASFRKLLFDIQQRHPDVLQAASQEMTEADADMHEAVEQLLMSLSVKPALIAAGDNTLDVDVVVASLSANHRLREAAVKKITAILRQSPESTFADDADLEALHSALLARISDSSVAVLEAVYSKPAVLALVAVPCQEGFLSSVIAQLNKDTALRKKRVPAQKHWSFLAHHFTTSSGVSSASLERVAYEAFFQFLLYTKPRKKTANVVWEVLESGETIHPGAGVSRYELMKGCVEAWRWVFAKRSKNRSGNTPEKLAAIEVQLFANLNMAVATRMAENILASNDYSYHIGKLLSKIRGTDAHARGLAFLVIRSLLGLMSGEHQLKAALQVMNGMGVTTLEGMGGFMKGSDSLEEFLSDESLGKNLVTKPKSLNTVHWLQTAVLTMIPVIVKPAGVTLDFMNESIPVSHSYDTRGARYVALKRVVYRLANSSTNLPVISGFLVRALFMNLAEDTLAFLAGIWTSGPSDTRRVALAHAVAFLAAHEGPQNVIDFQTVLPAVLVALTDEDAAIRAQATEVLRWMKILRETGHPTSVYAFDTIYGKNSSQLQYLSWQDSAIYVPALVEMKQHFVSDPGYVRIFHQQHLSPATSDKSKRALYKQRVLCHILSHANACSVPEVRLSLLRMVEDVSDPVKAPIMSTLIQAMVDNARSDESHQTFGARIDEFAALAASAFDASAATELNDASSNLWATYTRALEYFICVGAPGSPSKAREVLFHHLKQGLFIRLAAGRQFQLVEVIVKTGVQETAVRVYCTKVLADLLTGVPLLVRLLNAFAPVGTAEPQHVSKRAKVDAEAEPMWAAHLTLFAESLSAMSLPGSSELIASLLDTLHKVSQFEAVTAADKSYMEQLLMSAVENAASSVSDAATSAPTKIRLEILVDIIRVSENPQTYHQALLLMSNLARLTPQSVLHNIMPVFTFMGSNVFHRDDTYSFRVIQKTIDNIVPVMTSSLKDQHTERFHLQLASRDFLRVFTDAANHVPRHRRTPFFVHLIDVLGPDDFLAIVSILILGKAANRITKQSGEDLRTTLSLPLSLVQHYPARIQVPVLVEHLCEAQRLLSRGLNPQSSHPLLLEGSQDEEQGTRLATILKKRALGLIIFVAFVLDNSTSTLADPTIPKDTLDQLIILLLQIHNTSDAHLDNKDVARIARVAIAQCLKLTPARAFVASAAKMLGGDNTIVQGEALALLAERLPSVSENVRQRASPTIIQIVQAITPLLSSSNVAAAPAFTALKAISISLCPGEEAALVGILPQVLSALHGENQSVAIAVLPPLSAKLGPRIIPFFRSIVQECVSILSGVINTTDGDTASQDALAVLKELFKAIPAFWGTGEIASVFRLHLDYRSSAAGKDVFGPFIRLVASKAQTKVVLTTLSDMWTSMTENDDASRLEGFFDLLKRTLRAAPRPSVLESLHPTFKLLLEGLDLRSRSLVDIDQVERTAIAAFLELVTKLNETAFRPLFRKLFDWAFADASTARTITFCRAYSSLLGYFKALMTPYFSFLMQPFIDLLNGFSADADSDDERLWICVLETLTQGMIVDEGGAYWREDKLERITAPLVAQISNCIDRDAEDNGRDQVVKALAALCDAANDDVLLKKLNLDVLMHTRSEDARVRLFALQCSKALWTGHGDKLIGYVSETITFMAECAEDEHDGVVRATHELKTAVESATGENIDGL</sequence>
<evidence type="ECO:0000313" key="1">
    <source>
        <dbReference type="EMBL" id="KAI0052438.1"/>
    </source>
</evidence>
<proteinExistence type="predicted"/>
<reference evidence="1" key="2">
    <citation type="journal article" date="2022" name="New Phytol.">
        <title>Evolutionary transition to the ectomycorrhizal habit in the genomes of a hyperdiverse lineage of mushroom-forming fungi.</title>
        <authorList>
            <person name="Looney B."/>
            <person name="Miyauchi S."/>
            <person name="Morin E."/>
            <person name="Drula E."/>
            <person name="Courty P.E."/>
            <person name="Kohler A."/>
            <person name="Kuo A."/>
            <person name="LaButti K."/>
            <person name="Pangilinan J."/>
            <person name="Lipzen A."/>
            <person name="Riley R."/>
            <person name="Andreopoulos W."/>
            <person name="He G."/>
            <person name="Johnson J."/>
            <person name="Nolan M."/>
            <person name="Tritt A."/>
            <person name="Barry K.W."/>
            <person name="Grigoriev I.V."/>
            <person name="Nagy L.G."/>
            <person name="Hibbett D."/>
            <person name="Henrissat B."/>
            <person name="Matheny P.B."/>
            <person name="Labbe J."/>
            <person name="Martin F.M."/>
        </authorList>
    </citation>
    <scope>NUCLEOTIDE SEQUENCE</scope>
    <source>
        <strain evidence="1">FP105234-sp</strain>
    </source>
</reference>
<dbReference type="EMBL" id="MU275845">
    <property type="protein sequence ID" value="KAI0052438.1"/>
    <property type="molecule type" value="Genomic_DNA"/>
</dbReference>
<name>A0ACB8S7F6_9AGAM</name>
<comment type="caution">
    <text evidence="1">The sequence shown here is derived from an EMBL/GenBank/DDBJ whole genome shotgun (WGS) entry which is preliminary data.</text>
</comment>
<protein>
    <submittedName>
        <fullName evidence="1">Uncharacterized protein</fullName>
    </submittedName>
</protein>
<keyword evidence="2" id="KW-1185">Reference proteome</keyword>
<organism evidence="1 2">
    <name type="scientific">Auriscalpium vulgare</name>
    <dbReference type="NCBI Taxonomy" id="40419"/>
    <lineage>
        <taxon>Eukaryota</taxon>
        <taxon>Fungi</taxon>
        <taxon>Dikarya</taxon>
        <taxon>Basidiomycota</taxon>
        <taxon>Agaricomycotina</taxon>
        <taxon>Agaricomycetes</taxon>
        <taxon>Russulales</taxon>
        <taxon>Auriscalpiaceae</taxon>
        <taxon>Auriscalpium</taxon>
    </lineage>
</organism>
<evidence type="ECO:0000313" key="2">
    <source>
        <dbReference type="Proteomes" id="UP000814033"/>
    </source>
</evidence>
<accession>A0ACB8S7F6</accession>